<keyword evidence="3" id="KW-1185">Reference proteome</keyword>
<dbReference type="Proteomes" id="UP000032430">
    <property type="component" value="Chromosome I"/>
</dbReference>
<dbReference type="HOGENOM" id="CLU_094875_0_0_6"/>
<dbReference type="SUPFAM" id="SSF55826">
    <property type="entry name" value="YbaK/ProRS associated domain"/>
    <property type="match status" value="1"/>
</dbReference>
<sequence length="163" mass="17688">MINEHMKLSNSAKIVQDVLLNKGLAFEVVELSSSTRTAKDAATTIGCEIAQIIKSLLFRTEKTNRPILILASGINRVNEKTIERLISEKIIKADANFTREITGFAIGGVPPVGHKQTINNIFIDEDLLKFDTLWAAAGTPNAVFSLHSSDLDGLTGGKIVSIK</sequence>
<keyword evidence="2" id="KW-0030">Aminoacyl-tRNA synthetase</keyword>
<dbReference type="InterPro" id="IPR007214">
    <property type="entry name" value="YbaK/aa-tRNA-synth-assoc-dom"/>
</dbReference>
<dbReference type="InterPro" id="IPR036754">
    <property type="entry name" value="YbaK/aa-tRNA-synt-asso_dom_sf"/>
</dbReference>
<dbReference type="KEGG" id="lfa:LFA_2285"/>
<accession>A0A098G6Q0</accession>
<dbReference type="GO" id="GO:0002161">
    <property type="term" value="F:aminoacyl-tRNA deacylase activity"/>
    <property type="evidence" value="ECO:0007669"/>
    <property type="project" value="InterPro"/>
</dbReference>
<evidence type="ECO:0000313" key="2">
    <source>
        <dbReference type="EMBL" id="CEG57659.1"/>
    </source>
</evidence>
<dbReference type="Pfam" id="PF04073">
    <property type="entry name" value="tRNA_edit"/>
    <property type="match status" value="1"/>
</dbReference>
<dbReference type="PANTHER" id="PTHR30411">
    <property type="entry name" value="CYTOPLASMIC PROTEIN"/>
    <property type="match status" value="1"/>
</dbReference>
<protein>
    <submittedName>
        <fullName evidence="2">YbaK/aminoacyl-tRNA synthetase associated region</fullName>
    </submittedName>
</protein>
<evidence type="ECO:0000313" key="3">
    <source>
        <dbReference type="Proteomes" id="UP000032430"/>
    </source>
</evidence>
<organism evidence="2 3">
    <name type="scientific">Legionella fallonii LLAP-10</name>
    <dbReference type="NCBI Taxonomy" id="1212491"/>
    <lineage>
        <taxon>Bacteria</taxon>
        <taxon>Pseudomonadati</taxon>
        <taxon>Pseudomonadota</taxon>
        <taxon>Gammaproteobacteria</taxon>
        <taxon>Legionellales</taxon>
        <taxon>Legionellaceae</taxon>
        <taxon>Legionella</taxon>
    </lineage>
</organism>
<dbReference type="EMBL" id="LN614827">
    <property type="protein sequence ID" value="CEG57659.1"/>
    <property type="molecule type" value="Genomic_DNA"/>
</dbReference>
<feature type="domain" description="YbaK/aminoacyl-tRNA synthetase-associated" evidence="1">
    <location>
        <begin position="34"/>
        <end position="151"/>
    </location>
</feature>
<dbReference type="AlphaFoldDB" id="A0A098G6Q0"/>
<keyword evidence="2" id="KW-0436">Ligase</keyword>
<gene>
    <name evidence="2" type="ORF">LFA_2285</name>
</gene>
<reference evidence="3" key="1">
    <citation type="submission" date="2014-09" db="EMBL/GenBank/DDBJ databases">
        <authorList>
            <person name="Gomez-Valero L."/>
        </authorList>
    </citation>
    <scope>NUCLEOTIDE SEQUENCE [LARGE SCALE GENOMIC DNA]</scope>
    <source>
        <strain evidence="3">ATCC700992</strain>
    </source>
</reference>
<dbReference type="Gene3D" id="3.90.960.10">
    <property type="entry name" value="YbaK/aminoacyl-tRNA synthetase-associated domain"/>
    <property type="match status" value="1"/>
</dbReference>
<dbReference type="GO" id="GO:0004812">
    <property type="term" value="F:aminoacyl-tRNA ligase activity"/>
    <property type="evidence" value="ECO:0007669"/>
    <property type="project" value="UniProtKB-KW"/>
</dbReference>
<dbReference type="RefSeq" id="WP_084602158.1">
    <property type="nucleotide sequence ID" value="NZ_LN614827.1"/>
</dbReference>
<evidence type="ECO:0000259" key="1">
    <source>
        <dbReference type="Pfam" id="PF04073"/>
    </source>
</evidence>
<proteinExistence type="predicted"/>
<dbReference type="CDD" id="cd04333">
    <property type="entry name" value="ProX_deacylase"/>
    <property type="match status" value="1"/>
</dbReference>
<dbReference type="STRING" id="1212491.LFA_2285"/>
<dbReference type="PANTHER" id="PTHR30411:SF1">
    <property type="entry name" value="CYTOPLASMIC PROTEIN"/>
    <property type="match status" value="1"/>
</dbReference>
<name>A0A098G6Q0_9GAMM</name>